<dbReference type="Gene3D" id="3.40.50.1700">
    <property type="entry name" value="Glycoside hydrolase family 3 C-terminal domain"/>
    <property type="match status" value="1"/>
</dbReference>
<feature type="domain" description="Glycoside hydrolase family 3 N-terminal" evidence="14">
    <location>
        <begin position="89"/>
        <end position="346"/>
    </location>
</feature>
<gene>
    <name evidence="16" type="ORF">SLS53_006685</name>
</gene>
<keyword evidence="5" id="KW-0378">Hydrolase</keyword>
<keyword evidence="3" id="KW-0858">Xylan degradation</keyword>
<dbReference type="Pfam" id="PF01915">
    <property type="entry name" value="Glyco_hydro_3_C"/>
    <property type="match status" value="1"/>
</dbReference>
<organism evidence="16 17">
    <name type="scientific">Cytospora paraplurivora</name>
    <dbReference type="NCBI Taxonomy" id="2898453"/>
    <lineage>
        <taxon>Eukaryota</taxon>
        <taxon>Fungi</taxon>
        <taxon>Dikarya</taxon>
        <taxon>Ascomycota</taxon>
        <taxon>Pezizomycotina</taxon>
        <taxon>Sordariomycetes</taxon>
        <taxon>Sordariomycetidae</taxon>
        <taxon>Diaporthales</taxon>
        <taxon>Cytosporaceae</taxon>
        <taxon>Cytospora</taxon>
    </lineage>
</organism>
<evidence type="ECO:0000259" key="14">
    <source>
        <dbReference type="Pfam" id="PF00933"/>
    </source>
</evidence>
<dbReference type="EMBL" id="JAJSPL020000030">
    <property type="protein sequence ID" value="KAK7737380.1"/>
    <property type="molecule type" value="Genomic_DNA"/>
</dbReference>
<evidence type="ECO:0000313" key="17">
    <source>
        <dbReference type="Proteomes" id="UP001320245"/>
    </source>
</evidence>
<dbReference type="Proteomes" id="UP001320245">
    <property type="component" value="Unassembled WGS sequence"/>
</dbReference>
<dbReference type="Gene3D" id="2.60.40.10">
    <property type="entry name" value="Immunoglobulins"/>
    <property type="match status" value="1"/>
</dbReference>
<dbReference type="SUPFAM" id="SSF52279">
    <property type="entry name" value="Beta-D-glucan exohydrolase, C-terminal domain"/>
    <property type="match status" value="1"/>
</dbReference>
<dbReference type="GO" id="GO:0046556">
    <property type="term" value="F:alpha-L-arabinofuranosidase activity"/>
    <property type="evidence" value="ECO:0007669"/>
    <property type="project" value="TreeGrafter"/>
</dbReference>
<dbReference type="EC" id="3.2.1.37" evidence="11"/>
<evidence type="ECO:0000256" key="12">
    <source>
        <dbReference type="SAM" id="MobiDB-lite"/>
    </source>
</evidence>
<dbReference type="AlphaFoldDB" id="A0AAN9U4Y2"/>
<dbReference type="Pfam" id="PF00933">
    <property type="entry name" value="Glyco_hydro_3"/>
    <property type="match status" value="1"/>
</dbReference>
<keyword evidence="9" id="KW-0624">Polysaccharide degradation</keyword>
<dbReference type="GO" id="GO:0031222">
    <property type="term" value="P:arabinan catabolic process"/>
    <property type="evidence" value="ECO:0007669"/>
    <property type="project" value="TreeGrafter"/>
</dbReference>
<dbReference type="InterPro" id="IPR036962">
    <property type="entry name" value="Glyco_hydro_3_N_sf"/>
</dbReference>
<evidence type="ECO:0000256" key="6">
    <source>
        <dbReference type="ARBA" id="ARBA00023180"/>
    </source>
</evidence>
<dbReference type="SUPFAM" id="SSF51445">
    <property type="entry name" value="(Trans)glycosidases"/>
    <property type="match status" value="1"/>
</dbReference>
<dbReference type="InterPro" id="IPR017853">
    <property type="entry name" value="GH"/>
</dbReference>
<evidence type="ECO:0000256" key="4">
    <source>
        <dbReference type="ARBA" id="ARBA00022729"/>
    </source>
</evidence>
<evidence type="ECO:0000256" key="11">
    <source>
        <dbReference type="ARBA" id="ARBA00026107"/>
    </source>
</evidence>
<comment type="catalytic activity">
    <reaction evidence="10">
        <text>Hydrolysis of (1-&gt;4)-beta-D-xylans, to remove successive D-xylose residues from the non-reducing termini.</text>
        <dbReference type="EC" id="3.2.1.37"/>
    </reaction>
</comment>
<keyword evidence="8" id="KW-0326">Glycosidase</keyword>
<dbReference type="InterPro" id="IPR013783">
    <property type="entry name" value="Ig-like_fold"/>
</dbReference>
<evidence type="ECO:0000256" key="2">
    <source>
        <dbReference type="ARBA" id="ARBA00005336"/>
    </source>
</evidence>
<keyword evidence="7" id="KW-0119">Carbohydrate metabolism</keyword>
<dbReference type="InterPro" id="IPR036881">
    <property type="entry name" value="Glyco_hydro_3_C_sf"/>
</dbReference>
<accession>A0AAN9U4Y2</accession>
<feature type="region of interest" description="Disordered" evidence="12">
    <location>
        <begin position="760"/>
        <end position="795"/>
    </location>
</feature>
<feature type="domain" description="Glycoside hydrolase family 3 C-terminal" evidence="15">
    <location>
        <begin position="388"/>
        <end position="618"/>
    </location>
</feature>
<reference evidence="16 17" key="1">
    <citation type="journal article" date="2023" name="PLoS ONE">
        <title>Cytospora paraplurivora sp. nov. isolated from orchards with fruit tree decline syndrome in Ontario, Canada.</title>
        <authorList>
            <person name="Ilyukhin E."/>
            <person name="Nguyen H.D.T."/>
            <person name="Castle A.J."/>
            <person name="Ellouze W."/>
        </authorList>
    </citation>
    <scope>NUCLEOTIDE SEQUENCE [LARGE SCALE GENOMIC DNA]</scope>
    <source>
        <strain evidence="16 17">FDS-564</strain>
    </source>
</reference>
<proteinExistence type="inferred from homology"/>
<protein>
    <recommendedName>
        <fullName evidence="11">xylan 1,4-beta-xylosidase</fullName>
        <ecNumber evidence="11">3.2.1.37</ecNumber>
    </recommendedName>
</protein>
<evidence type="ECO:0000256" key="5">
    <source>
        <dbReference type="ARBA" id="ARBA00022801"/>
    </source>
</evidence>
<dbReference type="PANTHER" id="PTHR42721">
    <property type="entry name" value="SUGAR HYDROLASE-RELATED"/>
    <property type="match status" value="1"/>
</dbReference>
<evidence type="ECO:0000256" key="3">
    <source>
        <dbReference type="ARBA" id="ARBA00022651"/>
    </source>
</evidence>
<dbReference type="PANTHER" id="PTHR42721:SF3">
    <property type="entry name" value="BETA-D-XYLOSIDASE 5-RELATED"/>
    <property type="match status" value="1"/>
</dbReference>
<evidence type="ECO:0000256" key="10">
    <source>
        <dbReference type="ARBA" id="ARBA00024574"/>
    </source>
</evidence>
<dbReference type="Gene3D" id="3.20.20.300">
    <property type="entry name" value="Glycoside hydrolase, family 3, N-terminal domain"/>
    <property type="match status" value="1"/>
</dbReference>
<dbReference type="InterPro" id="IPR044993">
    <property type="entry name" value="BXL"/>
</dbReference>
<evidence type="ECO:0000256" key="8">
    <source>
        <dbReference type="ARBA" id="ARBA00023295"/>
    </source>
</evidence>
<feature type="compositionally biased region" description="Polar residues" evidence="12">
    <location>
        <begin position="764"/>
        <end position="774"/>
    </location>
</feature>
<evidence type="ECO:0000256" key="13">
    <source>
        <dbReference type="SAM" id="SignalP"/>
    </source>
</evidence>
<comment type="caution">
    <text evidence="16">The sequence shown here is derived from an EMBL/GenBank/DDBJ whole genome shotgun (WGS) entry which is preliminary data.</text>
</comment>
<sequence length="795" mass="85261">MAISTFLLVVSIAATSSSVFAASNFPNYAVSRARALISLFTTAEKINATISTSPGVSRLGLPSYQWWSEGLHGLAKSPGIHFSSGNSNFSYSTSFPQPITLGAAFDDDLVHAVASVISTEARAFSNAGRAGLDFWTPNINPFRDPRWGRGQETPGEDPYHLSSYVKSLIAGLEGTGDVEWNENGKYKKIASTCKHFAGYDVENWDGNYRYQFDASISTQDLVEYYLPSFQTCARDAKVGGFMCSYNAVNGVPTCADSWLLNDVLREHWNWTGGDSDGLWVASDCDAVQNIFLPHRWAPTREAAAAAALTAGTDLDCGTYYSHHLQGAYDQGLINDTDLDTALTRLYSSLVKLGYFDPADSQPYRSLGWDNVSTTQAQQLAYTAAVEGTVLLKNDNSTLPLNLDGKTVAVLGDWAAATTQMQGNYYGNAPYLRSPLYAARQLLGDDSVIYASGPDYTDPTTGSWDAIWEAVDAADVVLYFGGIDTSTESEGTDRVTLGWVGMQLDVIGEIAKSGKPTVVVQFGGGQLDSSPIVNNPGVGALLWGGYPGQDGGVAILDIITGRQAPAGRLPVTQYPADYIASVPMTNMALRPDASIGFPGRTYRWYDGNAVFEFGYGLHYTSIAADLSLSTSANSFDISSLISNCTEDYLDLCPFPSVLVSITNTGNVTSDYSALLFLKGQFGPKPYPLKTLVSYGRAHNITSSNATQINLNITLGSLSRVEENGNRVLYPGSYSLVLDVEPGLASLNFTLEGVATTLDEWPTAPANRTGSGTTEVPENYFVGGYGSEDGGQVSLGS</sequence>
<feature type="signal peptide" evidence="13">
    <location>
        <begin position="1"/>
        <end position="21"/>
    </location>
</feature>
<keyword evidence="4 13" id="KW-0732">Signal</keyword>
<comment type="pathway">
    <text evidence="1">Glycan degradation; xylan degradation.</text>
</comment>
<keyword evidence="6" id="KW-0325">Glycoprotein</keyword>
<feature type="chain" id="PRO_5042822168" description="xylan 1,4-beta-xylosidase" evidence="13">
    <location>
        <begin position="22"/>
        <end position="795"/>
    </location>
</feature>
<dbReference type="GO" id="GO:0009044">
    <property type="term" value="F:xylan 1,4-beta-xylosidase activity"/>
    <property type="evidence" value="ECO:0007669"/>
    <property type="project" value="UniProtKB-EC"/>
</dbReference>
<evidence type="ECO:0000256" key="7">
    <source>
        <dbReference type="ARBA" id="ARBA00023277"/>
    </source>
</evidence>
<dbReference type="InterPro" id="IPR002772">
    <property type="entry name" value="Glyco_hydro_3_C"/>
</dbReference>
<comment type="similarity">
    <text evidence="2">Belongs to the glycosyl hydrolase 3 family.</text>
</comment>
<keyword evidence="17" id="KW-1185">Reference proteome</keyword>
<dbReference type="InterPro" id="IPR001764">
    <property type="entry name" value="Glyco_hydro_3_N"/>
</dbReference>
<evidence type="ECO:0000313" key="16">
    <source>
        <dbReference type="EMBL" id="KAK7737380.1"/>
    </source>
</evidence>
<evidence type="ECO:0000256" key="9">
    <source>
        <dbReference type="ARBA" id="ARBA00023326"/>
    </source>
</evidence>
<dbReference type="GO" id="GO:0045493">
    <property type="term" value="P:xylan catabolic process"/>
    <property type="evidence" value="ECO:0007669"/>
    <property type="project" value="UniProtKB-KW"/>
</dbReference>
<evidence type="ECO:0000259" key="15">
    <source>
        <dbReference type="Pfam" id="PF01915"/>
    </source>
</evidence>
<evidence type="ECO:0000256" key="1">
    <source>
        <dbReference type="ARBA" id="ARBA00004851"/>
    </source>
</evidence>
<name>A0AAN9U4Y2_9PEZI</name>